<name>A0ABC9VIX2_9BACL</name>
<dbReference type="RefSeq" id="WP_043903726.1">
    <property type="nucleotide sequence ID" value="NZ_CM002692.1"/>
</dbReference>
<gene>
    <name evidence="1" type="ORF">H839_02611</name>
</gene>
<evidence type="ECO:0000313" key="1">
    <source>
        <dbReference type="EMBL" id="EZP78724.1"/>
    </source>
</evidence>
<dbReference type="EMBL" id="AOTZ01000002">
    <property type="protein sequence ID" value="EZP78724.1"/>
    <property type="molecule type" value="Genomic_DNA"/>
</dbReference>
<evidence type="ECO:0000313" key="2">
    <source>
        <dbReference type="Proteomes" id="UP000023566"/>
    </source>
</evidence>
<protein>
    <submittedName>
        <fullName evidence="1">Uncharacterized protein</fullName>
    </submittedName>
</protein>
<reference evidence="1 2" key="1">
    <citation type="journal article" date="2014" name="Appl. Microbiol. Biotechnol.">
        <title>Transformable facultative thermophile Geobacillus stearothermophilus NUB3621 as a host strain for metabolic engineering.</title>
        <authorList>
            <person name="Blanchard K."/>
            <person name="Robic S."/>
            <person name="Matsumura I."/>
        </authorList>
    </citation>
    <scope>NUCLEOTIDE SEQUENCE [LARGE SCALE GENOMIC DNA]</scope>
    <source>
        <strain evidence="1 2">NUB3621</strain>
    </source>
</reference>
<dbReference type="Proteomes" id="UP000023566">
    <property type="component" value="Chromosome"/>
</dbReference>
<sequence>MEKEQEKSEMPFEPVLHSEFRMSTDFHFQQAFMNEETYAGDSVGEHTELEQANEYFAAKEIHQVFHNS</sequence>
<keyword evidence="2" id="KW-1185">Reference proteome</keyword>
<organism evidence="1 2">
    <name type="scientific">Parageobacillus genomosp. 1</name>
    <dbReference type="NCBI Taxonomy" id="1295642"/>
    <lineage>
        <taxon>Bacteria</taxon>
        <taxon>Bacillati</taxon>
        <taxon>Bacillota</taxon>
        <taxon>Bacilli</taxon>
        <taxon>Bacillales</taxon>
        <taxon>Anoxybacillaceae</taxon>
        <taxon>Parageobacillus</taxon>
    </lineage>
</organism>
<dbReference type="AlphaFoldDB" id="A0ABC9VIX2"/>
<proteinExistence type="predicted"/>
<accession>A0ABC9VIX2</accession>
<comment type="caution">
    <text evidence="1">The sequence shown here is derived from an EMBL/GenBank/DDBJ whole genome shotgun (WGS) entry which is preliminary data.</text>
</comment>